<dbReference type="Gramene" id="KGN51215">
    <property type="protein sequence ID" value="KGN51215"/>
    <property type="gene ID" value="Csa_5G492860"/>
</dbReference>
<dbReference type="AlphaFoldDB" id="A0A0A0KNJ6"/>
<evidence type="ECO:0000313" key="2">
    <source>
        <dbReference type="EMBL" id="KGN51215.1"/>
    </source>
</evidence>
<evidence type="ECO:0000256" key="1">
    <source>
        <dbReference type="SAM" id="MobiDB-lite"/>
    </source>
</evidence>
<feature type="region of interest" description="Disordered" evidence="1">
    <location>
        <begin position="82"/>
        <end position="112"/>
    </location>
</feature>
<feature type="compositionally biased region" description="Low complexity" evidence="1">
    <location>
        <begin position="47"/>
        <end position="64"/>
    </location>
</feature>
<reference evidence="2 3" key="3">
    <citation type="journal article" date="2010" name="BMC Genomics">
        <title>Transcriptome sequencing and comparative analysis of cucumber flowers with different sex types.</title>
        <authorList>
            <person name="Guo S."/>
            <person name="Zheng Y."/>
            <person name="Joung J.G."/>
            <person name="Liu S."/>
            <person name="Zhang Z."/>
            <person name="Crasta O.R."/>
            <person name="Sobral B.W."/>
            <person name="Xu Y."/>
            <person name="Huang S."/>
            <person name="Fei Z."/>
        </authorList>
    </citation>
    <scope>NUCLEOTIDE SEQUENCE [LARGE SCALE GENOMIC DNA]</scope>
    <source>
        <strain evidence="3">cv. 9930</strain>
    </source>
</reference>
<reference evidence="2 3" key="2">
    <citation type="journal article" date="2009" name="PLoS ONE">
        <title>An integrated genetic and cytogenetic map of the cucumber genome.</title>
        <authorList>
            <person name="Ren Y."/>
            <person name="Zhang Z."/>
            <person name="Liu J."/>
            <person name="Staub J.E."/>
            <person name="Han Y."/>
            <person name="Cheng Z."/>
            <person name="Li X."/>
            <person name="Lu J."/>
            <person name="Miao H."/>
            <person name="Kang H."/>
            <person name="Xie B."/>
            <person name="Gu X."/>
            <person name="Wang X."/>
            <person name="Du Y."/>
            <person name="Jin W."/>
            <person name="Huang S."/>
        </authorList>
    </citation>
    <scope>NUCLEOTIDE SEQUENCE [LARGE SCALE GENOMIC DNA]</scope>
    <source>
        <strain evidence="3">cv. 9930</strain>
    </source>
</reference>
<feature type="region of interest" description="Disordered" evidence="1">
    <location>
        <begin position="39"/>
        <end position="64"/>
    </location>
</feature>
<feature type="compositionally biased region" description="Low complexity" evidence="1">
    <location>
        <begin position="84"/>
        <end position="101"/>
    </location>
</feature>
<sequence length="139" mass="14986">MMTEKSTTKSFISPNENSSLNKVDLQDLKLISGVSLKMKAQKESGPIPSNQISSSSESLSPNQLALPSVALSETNKDCAIKGTSNSFSSHSNSSSAISSSARIKGRSEVKRSSKKQKVVHRILSFLSQSILLEEGEGWR</sequence>
<dbReference type="Proteomes" id="UP000029981">
    <property type="component" value="Chromosome 5"/>
</dbReference>
<dbReference type="EMBL" id="CM002926">
    <property type="protein sequence ID" value="KGN51215.1"/>
    <property type="molecule type" value="Genomic_DNA"/>
</dbReference>
<gene>
    <name evidence="2" type="ORF">Csa_5G492860</name>
</gene>
<proteinExistence type="predicted"/>
<reference evidence="2 3" key="4">
    <citation type="journal article" date="2011" name="BMC Genomics">
        <title>RNA-Seq improves annotation of protein-coding genes in the cucumber genome.</title>
        <authorList>
            <person name="Li Z."/>
            <person name="Zhang Z."/>
            <person name="Yan P."/>
            <person name="Huang S."/>
            <person name="Fei Z."/>
            <person name="Lin K."/>
        </authorList>
    </citation>
    <scope>NUCLEOTIDE SEQUENCE [LARGE SCALE GENOMIC DNA]</scope>
    <source>
        <strain evidence="3">cv. 9930</strain>
    </source>
</reference>
<organism evidence="2 3">
    <name type="scientific">Cucumis sativus</name>
    <name type="common">Cucumber</name>
    <dbReference type="NCBI Taxonomy" id="3659"/>
    <lineage>
        <taxon>Eukaryota</taxon>
        <taxon>Viridiplantae</taxon>
        <taxon>Streptophyta</taxon>
        <taxon>Embryophyta</taxon>
        <taxon>Tracheophyta</taxon>
        <taxon>Spermatophyta</taxon>
        <taxon>Magnoliopsida</taxon>
        <taxon>eudicotyledons</taxon>
        <taxon>Gunneridae</taxon>
        <taxon>Pentapetalae</taxon>
        <taxon>rosids</taxon>
        <taxon>fabids</taxon>
        <taxon>Cucurbitales</taxon>
        <taxon>Cucurbitaceae</taxon>
        <taxon>Benincaseae</taxon>
        <taxon>Cucumis</taxon>
    </lineage>
</organism>
<evidence type="ECO:0000313" key="3">
    <source>
        <dbReference type="Proteomes" id="UP000029981"/>
    </source>
</evidence>
<reference evidence="2 3" key="1">
    <citation type="journal article" date="2009" name="Nat. Genet.">
        <title>The genome of the cucumber, Cucumis sativus L.</title>
        <authorList>
            <person name="Huang S."/>
            <person name="Li R."/>
            <person name="Zhang Z."/>
            <person name="Li L."/>
            <person name="Gu X."/>
            <person name="Fan W."/>
            <person name="Lucas W.J."/>
            <person name="Wang X."/>
            <person name="Xie B."/>
            <person name="Ni P."/>
            <person name="Ren Y."/>
            <person name="Zhu H."/>
            <person name="Li J."/>
            <person name="Lin K."/>
            <person name="Jin W."/>
            <person name="Fei Z."/>
            <person name="Li G."/>
            <person name="Staub J."/>
            <person name="Kilian A."/>
            <person name="van der Vossen E.A."/>
            <person name="Wu Y."/>
            <person name="Guo J."/>
            <person name="He J."/>
            <person name="Jia Z."/>
            <person name="Ren Y."/>
            <person name="Tian G."/>
            <person name="Lu Y."/>
            <person name="Ruan J."/>
            <person name="Qian W."/>
            <person name="Wang M."/>
            <person name="Huang Q."/>
            <person name="Li B."/>
            <person name="Xuan Z."/>
            <person name="Cao J."/>
            <person name="Asan"/>
            <person name="Wu Z."/>
            <person name="Zhang J."/>
            <person name="Cai Q."/>
            <person name="Bai Y."/>
            <person name="Zhao B."/>
            <person name="Han Y."/>
            <person name="Li Y."/>
            <person name="Li X."/>
            <person name="Wang S."/>
            <person name="Shi Q."/>
            <person name="Liu S."/>
            <person name="Cho W.K."/>
            <person name="Kim J.Y."/>
            <person name="Xu Y."/>
            <person name="Heller-Uszynska K."/>
            <person name="Miao H."/>
            <person name="Cheng Z."/>
            <person name="Zhang S."/>
            <person name="Wu J."/>
            <person name="Yang Y."/>
            <person name="Kang H."/>
            <person name="Li M."/>
            <person name="Liang H."/>
            <person name="Ren X."/>
            <person name="Shi Z."/>
            <person name="Wen M."/>
            <person name="Jian M."/>
            <person name="Yang H."/>
            <person name="Zhang G."/>
            <person name="Yang Z."/>
            <person name="Chen R."/>
            <person name="Liu S."/>
            <person name="Li J."/>
            <person name="Ma L."/>
            <person name="Liu H."/>
            <person name="Zhou Y."/>
            <person name="Zhao J."/>
            <person name="Fang X."/>
            <person name="Li G."/>
            <person name="Fang L."/>
            <person name="Li Y."/>
            <person name="Liu D."/>
            <person name="Zheng H."/>
            <person name="Zhang Y."/>
            <person name="Qin N."/>
            <person name="Li Z."/>
            <person name="Yang G."/>
            <person name="Yang S."/>
            <person name="Bolund L."/>
            <person name="Kristiansen K."/>
            <person name="Zheng H."/>
            <person name="Li S."/>
            <person name="Zhang X."/>
            <person name="Yang H."/>
            <person name="Wang J."/>
            <person name="Sun R."/>
            <person name="Zhang B."/>
            <person name="Jiang S."/>
            <person name="Wang J."/>
            <person name="Du Y."/>
            <person name="Li S."/>
        </authorList>
    </citation>
    <scope>NUCLEOTIDE SEQUENCE [LARGE SCALE GENOMIC DNA]</scope>
    <source>
        <strain evidence="3">cv. 9930</strain>
    </source>
</reference>
<accession>A0A0A0KNJ6</accession>
<name>A0A0A0KNJ6_CUCSA</name>
<protein>
    <submittedName>
        <fullName evidence="2">Uncharacterized protein</fullName>
    </submittedName>
</protein>
<keyword evidence="3" id="KW-1185">Reference proteome</keyword>